<protein>
    <recommendedName>
        <fullName evidence="3">Reverse transcriptase</fullName>
    </recommendedName>
</protein>
<comment type="caution">
    <text evidence="1">The sequence shown here is derived from an EMBL/GenBank/DDBJ whole genome shotgun (WGS) entry which is preliminary data.</text>
</comment>
<dbReference type="EMBL" id="JARJLG010000169">
    <property type="protein sequence ID" value="KAJ7733235.1"/>
    <property type="molecule type" value="Genomic_DNA"/>
</dbReference>
<proteinExistence type="predicted"/>
<reference evidence="1" key="1">
    <citation type="submission" date="2023-03" db="EMBL/GenBank/DDBJ databases">
        <title>Massive genome expansion in bonnet fungi (Mycena s.s.) driven by repeated elements and novel gene families across ecological guilds.</title>
        <authorList>
            <consortium name="Lawrence Berkeley National Laboratory"/>
            <person name="Harder C.B."/>
            <person name="Miyauchi S."/>
            <person name="Viragh M."/>
            <person name="Kuo A."/>
            <person name="Thoen E."/>
            <person name="Andreopoulos B."/>
            <person name="Lu D."/>
            <person name="Skrede I."/>
            <person name="Drula E."/>
            <person name="Henrissat B."/>
            <person name="Morin E."/>
            <person name="Kohler A."/>
            <person name="Barry K."/>
            <person name="LaButti K."/>
            <person name="Morin E."/>
            <person name="Salamov A."/>
            <person name="Lipzen A."/>
            <person name="Mereny Z."/>
            <person name="Hegedus B."/>
            <person name="Baldrian P."/>
            <person name="Stursova M."/>
            <person name="Weitz H."/>
            <person name="Taylor A."/>
            <person name="Grigoriev I.V."/>
            <person name="Nagy L.G."/>
            <person name="Martin F."/>
            <person name="Kauserud H."/>
        </authorList>
    </citation>
    <scope>NUCLEOTIDE SEQUENCE</scope>
    <source>
        <strain evidence="1">CBHHK188m</strain>
    </source>
</reference>
<evidence type="ECO:0000313" key="2">
    <source>
        <dbReference type="Proteomes" id="UP001215280"/>
    </source>
</evidence>
<evidence type="ECO:0008006" key="3">
    <source>
        <dbReference type="Google" id="ProtNLM"/>
    </source>
</evidence>
<sequence length="363" mass="41404">MALIVGKAINKHCSTSKLPIWEREGWVGVPHRDVLRCLAAELNARNTSMFLRVAENGSPERMLRRQATILAKGAARTQPEARWDLTLPKGTALPGLSLQGNRQKVFYCSIREIKDKKLTQRKSTADKLKTVREAAEHIFGRHVSDADIWNTLASKDIFPRTAQFLWKGLHDVHRISKYWTHIPECEDRAIRQNCGTIEDLEHILVKCECPGQETIWKATKNLWLEKEAQWPEVNLGTILGCGLADFRDDKGRPKRGTQRLYRILMSDYRVISRGGALATKDEIINKWKFNINQRLQVDIGLENRPIKGRRPTLTSQLVLETWSGVLDDGHRLPANWLREPRVLVGNQASPQTQPHQQNSRGIG</sequence>
<name>A0AAD7I1U9_9AGAR</name>
<dbReference type="AlphaFoldDB" id="A0AAD7I1U9"/>
<dbReference type="Proteomes" id="UP001215280">
    <property type="component" value="Unassembled WGS sequence"/>
</dbReference>
<keyword evidence="2" id="KW-1185">Reference proteome</keyword>
<evidence type="ECO:0000313" key="1">
    <source>
        <dbReference type="EMBL" id="KAJ7733235.1"/>
    </source>
</evidence>
<gene>
    <name evidence="1" type="ORF">DFH07DRAFT_871011</name>
</gene>
<accession>A0AAD7I1U9</accession>
<organism evidence="1 2">
    <name type="scientific">Mycena maculata</name>
    <dbReference type="NCBI Taxonomy" id="230809"/>
    <lineage>
        <taxon>Eukaryota</taxon>
        <taxon>Fungi</taxon>
        <taxon>Dikarya</taxon>
        <taxon>Basidiomycota</taxon>
        <taxon>Agaricomycotina</taxon>
        <taxon>Agaricomycetes</taxon>
        <taxon>Agaricomycetidae</taxon>
        <taxon>Agaricales</taxon>
        <taxon>Marasmiineae</taxon>
        <taxon>Mycenaceae</taxon>
        <taxon>Mycena</taxon>
    </lineage>
</organism>